<evidence type="ECO:0000256" key="1">
    <source>
        <dbReference type="SAM" id="MobiDB-lite"/>
    </source>
</evidence>
<organism evidence="2 3">
    <name type="scientific">Argiope bruennichi</name>
    <name type="common">Wasp spider</name>
    <name type="synonym">Aranea bruennichi</name>
    <dbReference type="NCBI Taxonomy" id="94029"/>
    <lineage>
        <taxon>Eukaryota</taxon>
        <taxon>Metazoa</taxon>
        <taxon>Ecdysozoa</taxon>
        <taxon>Arthropoda</taxon>
        <taxon>Chelicerata</taxon>
        <taxon>Arachnida</taxon>
        <taxon>Araneae</taxon>
        <taxon>Araneomorphae</taxon>
        <taxon>Entelegynae</taxon>
        <taxon>Araneoidea</taxon>
        <taxon>Araneidae</taxon>
        <taxon>Argiope</taxon>
    </lineage>
</organism>
<gene>
    <name evidence="2" type="ORF">HNY73_006813</name>
</gene>
<evidence type="ECO:0000313" key="2">
    <source>
        <dbReference type="EMBL" id="KAF8788808.1"/>
    </source>
</evidence>
<comment type="caution">
    <text evidence="2">The sequence shown here is derived from an EMBL/GenBank/DDBJ whole genome shotgun (WGS) entry which is preliminary data.</text>
</comment>
<feature type="region of interest" description="Disordered" evidence="1">
    <location>
        <begin position="225"/>
        <end position="245"/>
    </location>
</feature>
<reference evidence="2" key="1">
    <citation type="journal article" date="2020" name="bioRxiv">
        <title>Chromosome-level reference genome of the European wasp spider Argiope bruennichi: a resource for studies on range expansion and evolutionary adaptation.</title>
        <authorList>
            <person name="Sheffer M.M."/>
            <person name="Hoppe A."/>
            <person name="Krehenwinkel H."/>
            <person name="Uhl G."/>
            <person name="Kuss A.W."/>
            <person name="Jensen L."/>
            <person name="Jensen C."/>
            <person name="Gillespie R.G."/>
            <person name="Hoff K.J."/>
            <person name="Prost S."/>
        </authorList>
    </citation>
    <scope>NUCLEOTIDE SEQUENCE</scope>
</reference>
<dbReference type="EMBL" id="JABXBU010000012">
    <property type="protein sequence ID" value="KAF8788808.1"/>
    <property type="molecule type" value="Genomic_DNA"/>
</dbReference>
<evidence type="ECO:0000313" key="3">
    <source>
        <dbReference type="Proteomes" id="UP000807504"/>
    </source>
</evidence>
<proteinExistence type="predicted"/>
<name>A0A8T0FF04_ARGBR</name>
<protein>
    <submittedName>
        <fullName evidence="2">Uncharacterized protein</fullName>
    </submittedName>
</protein>
<sequence length="287" mass="31922">MMQFVNNERDGGRIRPDDREWRVQRAKTIEKINELIDLLDKTCVAANYGKGLGISAKIAGEIASILAALMKLNESSSAQTLMDIGNFLSRSGYLLEGASNAVESFVSAKYLKEIEEVLKKDQELSRPLQDCKNVFKVFSEFLMLQRRCRNFQQTLDNMRSGNFALDIGVNVPIEILQRFSSQIEMHPEFYDNIYTICCTLSNSARVVQIAGEGIAVYRNLIGEESNPETDGNSRSEHAMADSAAPGYPNALENDAVAGDSSRGLEKKGKNMNTLCKDSFNILCISHD</sequence>
<dbReference type="Proteomes" id="UP000807504">
    <property type="component" value="Unassembled WGS sequence"/>
</dbReference>
<dbReference type="AlphaFoldDB" id="A0A8T0FF04"/>
<reference evidence="2" key="2">
    <citation type="submission" date="2020-06" db="EMBL/GenBank/DDBJ databases">
        <authorList>
            <person name="Sheffer M."/>
        </authorList>
    </citation>
    <scope>NUCLEOTIDE SEQUENCE</scope>
</reference>
<accession>A0A8T0FF04</accession>
<keyword evidence="3" id="KW-1185">Reference proteome</keyword>